<evidence type="ECO:0000256" key="1">
    <source>
        <dbReference type="ARBA" id="ARBA00004651"/>
    </source>
</evidence>
<reference evidence="14" key="1">
    <citation type="journal article" date="2020" name="J Insects Food Feed">
        <title>The yellow mealworm (Tenebrio molitor) genome: a resource for the emerging insects as food and feed industry.</title>
        <authorList>
            <person name="Eriksson T."/>
            <person name="Andere A."/>
            <person name="Kelstrup H."/>
            <person name="Emery V."/>
            <person name="Picard C."/>
        </authorList>
    </citation>
    <scope>NUCLEOTIDE SEQUENCE</scope>
    <source>
        <strain evidence="14">Stoneville</strain>
        <tissue evidence="14">Whole head</tissue>
    </source>
</reference>
<sequence>MFLCHPCPTECDVCESNGICTARRDVYLKTAILSVQLGCMAITVIIALVVFKQRKTKSIASGMWTILETILLGIFILYCTVVVRFFEPSVVQCLLEPWAREVGFIICYGAIILKLYRHLIEFRTRKAHRWVVKDTDLLKYLLIMIMSVLAYMAAYTSITLNFMQENYSLLYQGVTQEGIHYQACKSLWWDYVTETGELVILIFGIHLSYASRNARTQFHERSFLCAAISIELTVSTLFYIGRILLLPGLHPDFVLIIYCLRTQLSTSMTLMLVFVPKFWYQQKQVRSLAQEYSCRIPVDAFKDVNAHGPLTGNNSDVDVGEVTLADMSPDDIRAELKRLYLQLELFKSKTICRDNPHISKRRGGRKAQHRSVTNAEDSGIKNLSGEPDYRQVRLHWEVDDDSQSDFQIRYCELQTWGAQRCRTQSVTGSEENDVEDDAKIYTADVKGLRMATTYSFEVRNGKEQGEREDRAEGDDKNQNIIVIPTKGFSAKATQCLPHASEIEVSTGPYFGGRIAVEAADGERCAIDGEAKSPRDTYTLRINHTECGSQVNETTVATFVLVQENLPILTHSTRRFLVLCSYQPETLTVRAGINLPTGHSGRGQAHMAPVPYEDDNTLGRRGRNFRSGRLLQKPEALVKEETISTESLSKTNAVPVIVIAMLSIAGVIGIIAIALKITNKRLTEEFDDVSIASEVSTSSCSTTPDLEAACQDHPHSQVKHV</sequence>
<comment type="similarity">
    <text evidence="2">Belongs to the G-protein coupled receptor 3 family.</text>
</comment>
<evidence type="ECO:0000256" key="8">
    <source>
        <dbReference type="ARBA" id="ARBA00023170"/>
    </source>
</evidence>
<dbReference type="CDD" id="cd00063">
    <property type="entry name" value="FN3"/>
    <property type="match status" value="1"/>
</dbReference>
<comment type="subcellular location">
    <subcellularLocation>
        <location evidence="1">Cell membrane</location>
        <topology evidence="1">Multi-pass membrane protein</topology>
    </subcellularLocation>
</comment>
<evidence type="ECO:0000256" key="6">
    <source>
        <dbReference type="ARBA" id="ARBA00023040"/>
    </source>
</evidence>
<dbReference type="PANTHER" id="PTHR32546:SF26">
    <property type="entry name" value="SMOG, ISOFORM D"/>
    <property type="match status" value="1"/>
</dbReference>
<keyword evidence="4 12" id="KW-0812">Transmembrane</keyword>
<evidence type="ECO:0000259" key="13">
    <source>
        <dbReference type="PROSITE" id="PS50259"/>
    </source>
</evidence>
<keyword evidence="9" id="KW-0325">Glycoprotein</keyword>
<dbReference type="InterPro" id="IPR017978">
    <property type="entry name" value="GPCR_3_C"/>
</dbReference>
<keyword evidence="15" id="KW-1185">Reference proteome</keyword>
<dbReference type="PANTHER" id="PTHR32546">
    <property type="entry name" value="G-PROTEIN COUPLED RECEPTOR 158-RELATED"/>
    <property type="match status" value="1"/>
</dbReference>
<organism evidence="14 15">
    <name type="scientific">Tenebrio molitor</name>
    <name type="common">Yellow mealworm beetle</name>
    <dbReference type="NCBI Taxonomy" id="7067"/>
    <lineage>
        <taxon>Eukaryota</taxon>
        <taxon>Metazoa</taxon>
        <taxon>Ecdysozoa</taxon>
        <taxon>Arthropoda</taxon>
        <taxon>Hexapoda</taxon>
        <taxon>Insecta</taxon>
        <taxon>Pterygota</taxon>
        <taxon>Neoptera</taxon>
        <taxon>Endopterygota</taxon>
        <taxon>Coleoptera</taxon>
        <taxon>Polyphaga</taxon>
        <taxon>Cucujiformia</taxon>
        <taxon>Tenebrionidae</taxon>
        <taxon>Tenebrio</taxon>
    </lineage>
</organism>
<dbReference type="Pfam" id="PF00003">
    <property type="entry name" value="7tm_3"/>
    <property type="match status" value="1"/>
</dbReference>
<feature type="transmembrane region" description="Helical" evidence="12">
    <location>
        <begin position="137"/>
        <end position="158"/>
    </location>
</feature>
<feature type="transmembrane region" description="Helical" evidence="12">
    <location>
        <begin position="31"/>
        <end position="51"/>
    </location>
</feature>
<feature type="domain" description="G-protein coupled receptors family 3 profile" evidence="13">
    <location>
        <begin position="28"/>
        <end position="279"/>
    </location>
</feature>
<evidence type="ECO:0000256" key="12">
    <source>
        <dbReference type="SAM" id="Phobius"/>
    </source>
</evidence>
<evidence type="ECO:0000256" key="5">
    <source>
        <dbReference type="ARBA" id="ARBA00022989"/>
    </source>
</evidence>
<evidence type="ECO:0000256" key="3">
    <source>
        <dbReference type="ARBA" id="ARBA00022475"/>
    </source>
</evidence>
<feature type="region of interest" description="Disordered" evidence="11">
    <location>
        <begin position="597"/>
        <end position="616"/>
    </location>
</feature>
<feature type="transmembrane region" description="Helical" evidence="12">
    <location>
        <begin position="191"/>
        <end position="210"/>
    </location>
</feature>
<name>A0A8J6HF41_TENMO</name>
<dbReference type="PROSITE" id="PS50259">
    <property type="entry name" value="G_PROTEIN_RECEP_F3_4"/>
    <property type="match status" value="1"/>
</dbReference>
<evidence type="ECO:0000256" key="7">
    <source>
        <dbReference type="ARBA" id="ARBA00023136"/>
    </source>
</evidence>
<proteinExistence type="inferred from homology"/>
<evidence type="ECO:0000256" key="2">
    <source>
        <dbReference type="ARBA" id="ARBA00007242"/>
    </source>
</evidence>
<evidence type="ECO:0000256" key="11">
    <source>
        <dbReference type="SAM" id="MobiDB-lite"/>
    </source>
</evidence>
<evidence type="ECO:0000313" key="14">
    <source>
        <dbReference type="EMBL" id="KAH0813514.1"/>
    </source>
</evidence>
<feature type="transmembrane region" description="Helical" evidence="12">
    <location>
        <begin position="98"/>
        <end position="116"/>
    </location>
</feature>
<keyword evidence="5 12" id="KW-1133">Transmembrane helix</keyword>
<dbReference type="CDD" id="cd15293">
    <property type="entry name" value="7tmC_GPR158-like"/>
    <property type="match status" value="1"/>
</dbReference>
<dbReference type="EMBL" id="JABDTM020025202">
    <property type="protein sequence ID" value="KAH0813514.1"/>
    <property type="molecule type" value="Genomic_DNA"/>
</dbReference>
<reference evidence="14" key="2">
    <citation type="submission" date="2021-08" db="EMBL/GenBank/DDBJ databases">
        <authorList>
            <person name="Eriksson T."/>
        </authorList>
    </citation>
    <scope>NUCLEOTIDE SEQUENCE</scope>
    <source>
        <strain evidence="14">Stoneville</strain>
        <tissue evidence="14">Whole head</tissue>
    </source>
</reference>
<gene>
    <name evidence="14" type="ORF">GEV33_009276</name>
</gene>
<feature type="compositionally biased region" description="Basic residues" evidence="11">
    <location>
        <begin position="358"/>
        <end position="369"/>
    </location>
</feature>
<evidence type="ECO:0000313" key="15">
    <source>
        <dbReference type="Proteomes" id="UP000719412"/>
    </source>
</evidence>
<evidence type="ECO:0000256" key="10">
    <source>
        <dbReference type="ARBA" id="ARBA00023224"/>
    </source>
</evidence>
<feature type="transmembrane region" description="Helical" evidence="12">
    <location>
        <begin position="253"/>
        <end position="275"/>
    </location>
</feature>
<keyword evidence="3" id="KW-1003">Cell membrane</keyword>
<dbReference type="GO" id="GO:0005886">
    <property type="term" value="C:plasma membrane"/>
    <property type="evidence" value="ECO:0007669"/>
    <property type="project" value="UniProtKB-SubCell"/>
</dbReference>
<keyword evidence="7 12" id="KW-0472">Membrane</keyword>
<dbReference type="GO" id="GO:0004930">
    <property type="term" value="F:G protein-coupled receptor activity"/>
    <property type="evidence" value="ECO:0007669"/>
    <property type="project" value="UniProtKB-KW"/>
</dbReference>
<keyword evidence="8" id="KW-0675">Receptor</keyword>
<keyword evidence="6" id="KW-0297">G-protein coupled receptor</keyword>
<comment type="caution">
    <text evidence="14">The sequence shown here is derived from an EMBL/GenBank/DDBJ whole genome shotgun (WGS) entry which is preliminary data.</text>
</comment>
<feature type="transmembrane region" description="Helical" evidence="12">
    <location>
        <begin position="222"/>
        <end position="241"/>
    </location>
</feature>
<dbReference type="Proteomes" id="UP000719412">
    <property type="component" value="Unassembled WGS sequence"/>
</dbReference>
<dbReference type="AlphaFoldDB" id="A0A8J6HF41"/>
<feature type="region of interest" description="Disordered" evidence="11">
    <location>
        <begin position="357"/>
        <end position="384"/>
    </location>
</feature>
<evidence type="ECO:0000256" key="4">
    <source>
        <dbReference type="ARBA" id="ARBA00022692"/>
    </source>
</evidence>
<keyword evidence="10" id="KW-0807">Transducer</keyword>
<feature type="transmembrane region" description="Helical" evidence="12">
    <location>
        <begin position="652"/>
        <end position="674"/>
    </location>
</feature>
<accession>A0A8J6HF41</accession>
<evidence type="ECO:0000256" key="9">
    <source>
        <dbReference type="ARBA" id="ARBA00023180"/>
    </source>
</evidence>
<feature type="transmembrane region" description="Helical" evidence="12">
    <location>
        <begin position="63"/>
        <end position="86"/>
    </location>
</feature>
<protein>
    <recommendedName>
        <fullName evidence="13">G-protein coupled receptors family 3 profile domain-containing protein</fullName>
    </recommendedName>
</protein>
<dbReference type="InterPro" id="IPR003961">
    <property type="entry name" value="FN3_dom"/>
</dbReference>
<dbReference type="InterPro" id="IPR043458">
    <property type="entry name" value="GPR158/179"/>
</dbReference>